<evidence type="ECO:0000256" key="1">
    <source>
        <dbReference type="SAM" id="Phobius"/>
    </source>
</evidence>
<dbReference type="RefSeq" id="WP_171643951.1">
    <property type="nucleotide sequence ID" value="NZ_WHOA01000098.1"/>
</dbReference>
<protein>
    <recommendedName>
        <fullName evidence="4">DoxX-like family protein</fullName>
    </recommendedName>
</protein>
<dbReference type="Proteomes" id="UP000616779">
    <property type="component" value="Unassembled WGS sequence"/>
</dbReference>
<gene>
    <name evidence="2" type="ORF">GC098_14710</name>
</gene>
<feature type="transmembrane region" description="Helical" evidence="1">
    <location>
        <begin position="12"/>
        <end position="39"/>
    </location>
</feature>
<comment type="caution">
    <text evidence="2">The sequence shown here is derived from an EMBL/GenBank/DDBJ whole genome shotgun (WGS) entry which is preliminary data.</text>
</comment>
<feature type="transmembrane region" description="Helical" evidence="1">
    <location>
        <begin position="80"/>
        <end position="97"/>
    </location>
</feature>
<organism evidence="2 3">
    <name type="scientific">Paenibacillus phytorum</name>
    <dbReference type="NCBI Taxonomy" id="2654977"/>
    <lineage>
        <taxon>Bacteria</taxon>
        <taxon>Bacillati</taxon>
        <taxon>Bacillota</taxon>
        <taxon>Bacilli</taxon>
        <taxon>Bacillales</taxon>
        <taxon>Paenibacillaceae</taxon>
        <taxon>Paenibacillus</taxon>
    </lineage>
</organism>
<feature type="transmembrane region" description="Helical" evidence="1">
    <location>
        <begin position="51"/>
        <end position="68"/>
    </location>
</feature>
<keyword evidence="1" id="KW-0472">Membrane</keyword>
<feature type="transmembrane region" description="Helical" evidence="1">
    <location>
        <begin position="103"/>
        <end position="121"/>
    </location>
</feature>
<evidence type="ECO:0008006" key="4">
    <source>
        <dbReference type="Google" id="ProtNLM"/>
    </source>
</evidence>
<accession>A0ABX1XVV7</accession>
<evidence type="ECO:0000313" key="3">
    <source>
        <dbReference type="Proteomes" id="UP000616779"/>
    </source>
</evidence>
<dbReference type="Pfam" id="PF19728">
    <property type="entry name" value="DUF6220"/>
    <property type="match status" value="1"/>
</dbReference>
<evidence type="ECO:0000313" key="2">
    <source>
        <dbReference type="EMBL" id="NOU72662.1"/>
    </source>
</evidence>
<keyword evidence="1" id="KW-0812">Transmembrane</keyword>
<sequence>METKKTTYSFLAYWVYAILAWLFVASIMIQFVLAGLAIFGDTAYWDKHATFVHMFQFIPFGMLLIGLIGKLNNGLRWWPFGLLAFIALQYWTAHMIFGQAAAALHPLFAALLFFFSVKVAIKASSIVLRDRWRV</sequence>
<dbReference type="EMBL" id="WHOA01000098">
    <property type="protein sequence ID" value="NOU72662.1"/>
    <property type="molecule type" value="Genomic_DNA"/>
</dbReference>
<dbReference type="InterPro" id="IPR046192">
    <property type="entry name" value="DUF6220"/>
</dbReference>
<reference evidence="2 3" key="1">
    <citation type="submission" date="2019-10" db="EMBL/GenBank/DDBJ databases">
        <title>Description of Paenibacillus terrestris sp. nov.</title>
        <authorList>
            <person name="Carlier A."/>
            <person name="Qi S."/>
        </authorList>
    </citation>
    <scope>NUCLEOTIDE SEQUENCE [LARGE SCALE GENOMIC DNA]</scope>
    <source>
        <strain evidence="2 3">LMG 31458</strain>
    </source>
</reference>
<keyword evidence="3" id="KW-1185">Reference proteome</keyword>
<keyword evidence="1" id="KW-1133">Transmembrane helix</keyword>
<name>A0ABX1XVV7_9BACL</name>
<proteinExistence type="predicted"/>